<accession>F1TEG3</accession>
<protein>
    <recommendedName>
        <fullName evidence="1">Thoeris anti-defense 2-like domain-containing protein</fullName>
    </recommendedName>
</protein>
<reference evidence="2" key="2">
    <citation type="submission" date="2011-01" db="EMBL/GenBank/DDBJ databases">
        <title>The Non-contiguous Finished genome of Clostridium papyrosolvens.</title>
        <authorList>
            <person name="Lucas S."/>
            <person name="Copeland A."/>
            <person name="Lapidus A."/>
            <person name="Cheng J.-F."/>
            <person name="Goodwin L."/>
            <person name="Pitluck S."/>
            <person name="Misra M."/>
            <person name="Chertkov O."/>
            <person name="Detter J.C."/>
            <person name="Han C."/>
            <person name="Tapia R."/>
            <person name="Land M."/>
            <person name="Hauser L."/>
            <person name="Kyrpides N."/>
            <person name="Ivanova N."/>
            <person name="Pagani I."/>
            <person name="Mouttaki H."/>
            <person name="He Z."/>
            <person name="Zhou J."/>
            <person name="Hemme C.L."/>
            <person name="Woyke T."/>
        </authorList>
    </citation>
    <scope>NUCLEOTIDE SEQUENCE [LARGE SCALE GENOMIC DNA]</scope>
    <source>
        <strain evidence="2">DSM 2782</strain>
    </source>
</reference>
<proteinExistence type="predicted"/>
<comment type="caution">
    <text evidence="2">The sequence shown here is derived from an EMBL/GenBank/DDBJ whole genome shotgun (WGS) entry which is preliminary data.</text>
</comment>
<dbReference type="AlphaFoldDB" id="F1TEG3"/>
<gene>
    <name evidence="2" type="ORF">Cpap_1521</name>
</gene>
<reference evidence="2" key="1">
    <citation type="submission" date="2009-07" db="EMBL/GenBank/DDBJ databases">
        <authorList>
            <consortium name="US DOE Joint Genome Institute (JGI-PGF)"/>
            <person name="Lucas S."/>
            <person name="Copeland A."/>
            <person name="Lapidus A."/>
            <person name="Glavina del Rio T."/>
            <person name="Tice H."/>
            <person name="Bruce D."/>
            <person name="Goodwin L."/>
            <person name="Pitluck S."/>
            <person name="Larimer F."/>
            <person name="Land M.L."/>
            <person name="Mouttaki H."/>
            <person name="He Z."/>
            <person name="Zhou J."/>
            <person name="Hemme C.L."/>
        </authorList>
    </citation>
    <scope>NUCLEOTIDE SEQUENCE [LARGE SCALE GENOMIC DNA]</scope>
    <source>
        <strain evidence="2">DSM 2782</strain>
    </source>
</reference>
<dbReference type="OrthoDB" id="9806476at2"/>
<dbReference type="Proteomes" id="UP000003860">
    <property type="component" value="Unassembled WGS sequence"/>
</dbReference>
<dbReference type="Pfam" id="PF11195">
    <property type="entry name" value="Tad2-like"/>
    <property type="match status" value="1"/>
</dbReference>
<name>F1TEG3_9FIRM</name>
<organism evidence="2 3">
    <name type="scientific">Ruminiclostridium papyrosolvens DSM 2782</name>
    <dbReference type="NCBI Taxonomy" id="588581"/>
    <lineage>
        <taxon>Bacteria</taxon>
        <taxon>Bacillati</taxon>
        <taxon>Bacillota</taxon>
        <taxon>Clostridia</taxon>
        <taxon>Eubacteriales</taxon>
        <taxon>Oscillospiraceae</taxon>
        <taxon>Ruminiclostridium</taxon>
    </lineage>
</organism>
<evidence type="ECO:0000313" key="2">
    <source>
        <dbReference type="EMBL" id="EGD47129.1"/>
    </source>
</evidence>
<dbReference type="InterPro" id="IPR021361">
    <property type="entry name" value="Tad2-like_dom"/>
</dbReference>
<keyword evidence="3" id="KW-1185">Reference proteome</keyword>
<sequence>MIFKQAFEAMKQGMAVKLPSWKGYWKWQDGTIKMYCKDGRILDIRESEEMLFTLTNICSDEWEVVGEIPTDLNIQTFTFGEAIRNMKNGKKVARKGWNGKGMCLQAQIPDEHSKMTFPYLYMTIPDCSEGIRKLPWQPAQVDVFSEDWVIVE</sequence>
<dbReference type="STRING" id="588581.Cpap_1521"/>
<feature type="domain" description="Thoeris anti-defense 2-like" evidence="1">
    <location>
        <begin position="78"/>
        <end position="151"/>
    </location>
</feature>
<evidence type="ECO:0000259" key="1">
    <source>
        <dbReference type="Pfam" id="PF11195"/>
    </source>
</evidence>
<dbReference type="RefSeq" id="WP_004620161.1">
    <property type="nucleotide sequence ID" value="NZ_ACXX02000009.1"/>
</dbReference>
<dbReference type="EMBL" id="ACXX02000009">
    <property type="protein sequence ID" value="EGD47129.1"/>
    <property type="molecule type" value="Genomic_DNA"/>
</dbReference>
<dbReference type="eggNOG" id="ENOG5032DE8">
    <property type="taxonomic scope" value="Bacteria"/>
</dbReference>
<evidence type="ECO:0000313" key="3">
    <source>
        <dbReference type="Proteomes" id="UP000003860"/>
    </source>
</evidence>